<dbReference type="InterPro" id="IPR027417">
    <property type="entry name" value="P-loop_NTPase"/>
</dbReference>
<keyword evidence="3" id="KW-0547">Nucleotide-binding</keyword>
<feature type="coiled-coil region" evidence="1">
    <location>
        <begin position="154"/>
        <end position="184"/>
    </location>
</feature>
<dbReference type="Proteomes" id="UP000885779">
    <property type="component" value="Unassembled WGS sequence"/>
</dbReference>
<dbReference type="GO" id="GO:0009035">
    <property type="term" value="F:type I site-specific deoxyribonuclease activity"/>
    <property type="evidence" value="ECO:0007669"/>
    <property type="project" value="UniProtKB-EC"/>
</dbReference>
<evidence type="ECO:0000256" key="1">
    <source>
        <dbReference type="SAM" id="Coils"/>
    </source>
</evidence>
<dbReference type="PANTHER" id="PTHR47396:SF1">
    <property type="entry name" value="ATP-DEPENDENT HELICASE IRC3-RELATED"/>
    <property type="match status" value="1"/>
</dbReference>
<dbReference type="GO" id="GO:0004386">
    <property type="term" value="F:helicase activity"/>
    <property type="evidence" value="ECO:0007669"/>
    <property type="project" value="UniProtKB-KW"/>
</dbReference>
<evidence type="ECO:0000259" key="2">
    <source>
        <dbReference type="PROSITE" id="PS51192"/>
    </source>
</evidence>
<dbReference type="CDD" id="cd18799">
    <property type="entry name" value="SF2_C_EcoAI-like"/>
    <property type="match status" value="1"/>
</dbReference>
<dbReference type="Pfam" id="PF00271">
    <property type="entry name" value="Helicase_C"/>
    <property type="match status" value="1"/>
</dbReference>
<dbReference type="InterPro" id="IPR050742">
    <property type="entry name" value="Helicase_Restrict-Modif_Enz"/>
</dbReference>
<name>A0A7V4WTV3_CALAY</name>
<dbReference type="SUPFAM" id="SSF52540">
    <property type="entry name" value="P-loop containing nucleoside triphosphate hydrolases"/>
    <property type="match status" value="2"/>
</dbReference>
<feature type="domain" description="Helicase ATP-binding" evidence="2">
    <location>
        <begin position="369"/>
        <end position="520"/>
    </location>
</feature>
<proteinExistence type="predicted"/>
<keyword evidence="3" id="KW-0378">Hydrolase</keyword>
<keyword evidence="3" id="KW-0347">Helicase</keyword>
<reference evidence="3" key="1">
    <citation type="journal article" date="2020" name="mSystems">
        <title>Genome- and Community-Level Interaction Insights into Carbon Utilization and Element Cycling Functions of Hydrothermarchaeota in Hydrothermal Sediment.</title>
        <authorList>
            <person name="Zhou Z."/>
            <person name="Liu Y."/>
            <person name="Xu W."/>
            <person name="Pan J."/>
            <person name="Luo Z.H."/>
            <person name="Li M."/>
        </authorList>
    </citation>
    <scope>NUCLEOTIDE SEQUENCE [LARGE SCALE GENOMIC DNA]</scope>
    <source>
        <strain evidence="3">HyVt-577</strain>
    </source>
</reference>
<sequence length="1129" mass="130980">MQVNNFEFLKDKLPILTTLGSFAEQYVYADPQSSGVKLRIFGEEVTKILYQQLNIPLPDDKSFFGLLDYDGFVRFIPKVIIGKLHRIRKSGNRAAHSDLFTSKDAIELLKEAYDISRWLYLSVFNGEITECGEFQYPAEAPKTAEWQKERQELLQQLYKREQQVEKLLGQLEEARNIAQIEQKTQEELHKIHKRGNQVANVLQFDEATTRRLLIDDQLVVAGWNIGAEGQNTSEVTQEEEIKHQPTETGIGFADYVLWDDDGKPLAVIEAKRTSKDPNLGKKQAVIYADGLQKEYGQRPVIFYTNGYDIYIWNDAAKEPPRKIYGFYSKDSLQYLLFQRRNKLSINQIKPNLSIIDRAYQLEAVRRVLEDFNQKKRKALIVQATGTGKTRVAIALVDALIKARWAKRVLFLCDRRELRKQAKNVFNEYTNEPLTVVSANTYKERDKRIYLATYPAMLKIYQTFDVGFFDLIIADESHRSIYNVYKEIFLYFDALQVGLTATPVDFIHRNTFSLFGRPDGDPTTSFSYEDAINSEPPYLVPFEVFTHTTQFLRDGIKYTELSHEQQLELEEQLAEAEELEVEAGQIDRQVFNKDTNREILRNLMENGIKDKTGMHPGKTIIFARSHKHAMLLRELFDEMYPQYGGKFCAVIDNYNPRAEQLIDDFKGFGNNDELTIAISVDMLDTGIDVPEVVNLVFAKPVKSFVKFWQMIGRGTRLCPNLFGPGKDKEKFRIFDHWRNFEWFDVHYKKAETTTSKSLMQRLFEMYVRLADTALQKFDKHTFSLAVDLMHQELNTLQSIKTVAVKEKWKTIAGVNQETVLKQFSAETKQVLLSEIAPLMSWRNIRGQYAAYDFDLLIAILQIELLSQTSLFRDYKDILINRLNRLQPNLSPVQAKMDVIKKVLASEFWQKVTVIELENIRQELRGIMRFQQRKMVENTSLTIDVTENEDLIEHDVYMPKRLEGLDLLAYKQRVEKVLQELFDNNETLKKIKAGEPVNEDDLESLVSLVLMQHPDIDLNILQEIYPETAGHLDYAIRRIIGLDGRFVSDQFQKFIQRHPELTAKQMRFLDMLKNHISKYGAIKPERLYDSPFTLISGDGPEGIFKDKQVDELIGLVKEISEPYTADEEKDK</sequence>
<gene>
    <name evidence="3" type="ORF">ENK44_02475</name>
</gene>
<dbReference type="GO" id="GO:0009307">
    <property type="term" value="P:DNA restriction-modification system"/>
    <property type="evidence" value="ECO:0007669"/>
    <property type="project" value="UniProtKB-KW"/>
</dbReference>
<dbReference type="GO" id="GO:0005524">
    <property type="term" value="F:ATP binding"/>
    <property type="evidence" value="ECO:0007669"/>
    <property type="project" value="UniProtKB-KW"/>
</dbReference>
<dbReference type="Gene3D" id="3.90.1570.30">
    <property type="match status" value="1"/>
</dbReference>
<dbReference type="InterPro" id="IPR007409">
    <property type="entry name" value="Restrct_endonuc_type1_HsdR_N"/>
</dbReference>
<dbReference type="PANTHER" id="PTHR47396">
    <property type="entry name" value="TYPE I RESTRICTION ENZYME ECOKI R PROTEIN"/>
    <property type="match status" value="1"/>
</dbReference>
<keyword evidence="3" id="KW-0067">ATP-binding</keyword>
<keyword evidence="1" id="KW-0175">Coiled coil</keyword>
<accession>A0A7V4WTV3</accession>
<dbReference type="EMBL" id="DRQG01000022">
    <property type="protein sequence ID" value="HGY54545.1"/>
    <property type="molecule type" value="Genomic_DNA"/>
</dbReference>
<dbReference type="InterPro" id="IPR001650">
    <property type="entry name" value="Helicase_C-like"/>
</dbReference>
<dbReference type="GO" id="GO:0005829">
    <property type="term" value="C:cytosol"/>
    <property type="evidence" value="ECO:0007669"/>
    <property type="project" value="TreeGrafter"/>
</dbReference>
<dbReference type="SMART" id="SM00487">
    <property type="entry name" value="DEXDc"/>
    <property type="match status" value="1"/>
</dbReference>
<dbReference type="Pfam" id="PF04313">
    <property type="entry name" value="HSDR_N"/>
    <property type="match status" value="1"/>
</dbReference>
<dbReference type="AlphaFoldDB" id="A0A7V4WTV3"/>
<dbReference type="CDD" id="cd18032">
    <property type="entry name" value="DEXHc_RE_I_III_res"/>
    <property type="match status" value="1"/>
</dbReference>
<protein>
    <submittedName>
        <fullName evidence="3">DEAD/DEAH box helicase</fullName>
    </submittedName>
</protein>
<dbReference type="InterPro" id="IPR006935">
    <property type="entry name" value="Helicase/UvrB_N"/>
</dbReference>
<evidence type="ECO:0000313" key="3">
    <source>
        <dbReference type="EMBL" id="HGY54545.1"/>
    </source>
</evidence>
<dbReference type="GO" id="GO:0003677">
    <property type="term" value="F:DNA binding"/>
    <property type="evidence" value="ECO:0007669"/>
    <property type="project" value="UniProtKB-KW"/>
</dbReference>
<organism evidence="3">
    <name type="scientific">Caldithrix abyssi</name>
    <dbReference type="NCBI Taxonomy" id="187145"/>
    <lineage>
        <taxon>Bacteria</taxon>
        <taxon>Pseudomonadati</taxon>
        <taxon>Calditrichota</taxon>
        <taxon>Calditrichia</taxon>
        <taxon>Calditrichales</taxon>
        <taxon>Calditrichaceae</taxon>
        <taxon>Caldithrix</taxon>
    </lineage>
</organism>
<dbReference type="Pfam" id="PF04851">
    <property type="entry name" value="ResIII"/>
    <property type="match status" value="1"/>
</dbReference>
<dbReference type="Gene3D" id="3.40.50.300">
    <property type="entry name" value="P-loop containing nucleotide triphosphate hydrolases"/>
    <property type="match status" value="2"/>
</dbReference>
<dbReference type="InterPro" id="IPR013670">
    <property type="entry name" value="EcoEI_R_C_dom"/>
</dbReference>
<feature type="coiled-coil region" evidence="1">
    <location>
        <begin position="561"/>
        <end position="588"/>
    </location>
</feature>
<dbReference type="Pfam" id="PF08463">
    <property type="entry name" value="EcoEI_R_C"/>
    <property type="match status" value="1"/>
</dbReference>
<dbReference type="InterPro" id="IPR014001">
    <property type="entry name" value="Helicase_ATP-bd"/>
</dbReference>
<dbReference type="PROSITE" id="PS51192">
    <property type="entry name" value="HELICASE_ATP_BIND_1"/>
    <property type="match status" value="1"/>
</dbReference>
<comment type="caution">
    <text evidence="3">The sequence shown here is derived from an EMBL/GenBank/DDBJ whole genome shotgun (WGS) entry which is preliminary data.</text>
</comment>